<proteinExistence type="predicted"/>
<keyword evidence="1" id="KW-0808">Transferase</keyword>
<comment type="caution">
    <text evidence="1">The sequence shown here is derived from an EMBL/GenBank/DDBJ whole genome shotgun (WGS) entry which is preliminary data.</text>
</comment>
<evidence type="ECO:0000313" key="2">
    <source>
        <dbReference type="Proteomes" id="UP000569914"/>
    </source>
</evidence>
<evidence type="ECO:0000313" key="1">
    <source>
        <dbReference type="EMBL" id="NYE69209.1"/>
    </source>
</evidence>
<dbReference type="RefSeq" id="WP_246322243.1">
    <property type="nucleotide sequence ID" value="NZ_JACCBU010000001.1"/>
</dbReference>
<keyword evidence="1" id="KW-0418">Kinase</keyword>
<reference evidence="1 2" key="1">
    <citation type="submission" date="2020-07" db="EMBL/GenBank/DDBJ databases">
        <title>Sequencing the genomes of 1000 actinobacteria strains.</title>
        <authorList>
            <person name="Klenk H.-P."/>
        </authorList>
    </citation>
    <scope>NUCLEOTIDE SEQUENCE [LARGE SCALE GENOMIC DNA]</scope>
    <source>
        <strain evidence="1 2">DSM 22083</strain>
    </source>
</reference>
<accession>A0A7Y9L6V9</accession>
<dbReference type="AlphaFoldDB" id="A0A7Y9L6V9"/>
<dbReference type="Proteomes" id="UP000569914">
    <property type="component" value="Unassembled WGS sequence"/>
</dbReference>
<keyword evidence="2" id="KW-1185">Reference proteome</keyword>
<protein>
    <submittedName>
        <fullName evidence="1">Ser/Thr protein kinase RdoA (MazF antagonist)</fullName>
    </submittedName>
</protein>
<sequence length="55" mass="6038">MIGGYNSVRPLTDAEYELLPTLGQAAWIHEGTEVGHGLLASKLARLLRDPYGAWE</sequence>
<dbReference type="EMBL" id="JACCBU010000001">
    <property type="protein sequence ID" value="NYE69209.1"/>
    <property type="molecule type" value="Genomic_DNA"/>
</dbReference>
<gene>
    <name evidence="1" type="ORF">BKA15_000538</name>
</gene>
<dbReference type="GO" id="GO:0016301">
    <property type="term" value="F:kinase activity"/>
    <property type="evidence" value="ECO:0007669"/>
    <property type="project" value="UniProtKB-KW"/>
</dbReference>
<organism evidence="1 2">
    <name type="scientific">Microlunatus parietis</name>
    <dbReference type="NCBI Taxonomy" id="682979"/>
    <lineage>
        <taxon>Bacteria</taxon>
        <taxon>Bacillati</taxon>
        <taxon>Actinomycetota</taxon>
        <taxon>Actinomycetes</taxon>
        <taxon>Propionibacteriales</taxon>
        <taxon>Propionibacteriaceae</taxon>
        <taxon>Microlunatus</taxon>
    </lineage>
</organism>
<name>A0A7Y9L6V9_9ACTN</name>